<evidence type="ECO:0000256" key="2">
    <source>
        <dbReference type="ARBA" id="ARBA00022475"/>
    </source>
</evidence>
<feature type="domain" description="Type II secretion system protein GspF" evidence="7">
    <location>
        <begin position="151"/>
        <end position="279"/>
    </location>
</feature>
<sequence>MMTLSLWVSFMLLLAGGTLALLCSVKARQRDGVVARLQLVERGAIAFSKPQNNNNNQLKSKIRVSDDIKALLLRAGFYSDHAASLFVVAKLLVAISCFIGWMAYSGFSLDKIILAKGVVFAVIGGIGVEHWVKFRARLVSSRIAGATPDALDLMVVCVESGLTLEAVFGRVGQEMVNFSPELSREWLITEAELRLLDSRPQALKNLALRTGIIEIENMVIALSQAEKYGSPIAKSMRLIASDSRQHQYLALEEKVGKIPAKMSMPLVVLVMIPVVVLIVAPTIIELMTSIGEL</sequence>
<gene>
    <name evidence="8" type="ordered locus">SVI_1104</name>
</gene>
<dbReference type="eggNOG" id="COG2064">
    <property type="taxonomic scope" value="Bacteria"/>
</dbReference>
<dbReference type="HOGENOM" id="CLU_056917_0_0_6"/>
<evidence type="ECO:0000256" key="4">
    <source>
        <dbReference type="ARBA" id="ARBA00022989"/>
    </source>
</evidence>
<dbReference type="GO" id="GO:0005886">
    <property type="term" value="C:plasma membrane"/>
    <property type="evidence" value="ECO:0007669"/>
    <property type="project" value="UniProtKB-SubCell"/>
</dbReference>
<dbReference type="Pfam" id="PF00482">
    <property type="entry name" value="T2SSF"/>
    <property type="match status" value="1"/>
</dbReference>
<feature type="transmembrane region" description="Helical" evidence="6">
    <location>
        <begin position="264"/>
        <end position="284"/>
    </location>
</feature>
<dbReference type="RefSeq" id="WP_013050386.1">
    <property type="nucleotide sequence ID" value="NC_014012.1"/>
</dbReference>
<dbReference type="EMBL" id="AP011177">
    <property type="protein sequence ID" value="BAJ01075.1"/>
    <property type="molecule type" value="Genomic_DNA"/>
</dbReference>
<dbReference type="AlphaFoldDB" id="D4ZHC6"/>
<evidence type="ECO:0000256" key="3">
    <source>
        <dbReference type="ARBA" id="ARBA00022692"/>
    </source>
</evidence>
<feature type="transmembrane region" description="Helical" evidence="6">
    <location>
        <begin position="82"/>
        <end position="104"/>
    </location>
</feature>
<keyword evidence="9" id="KW-1185">Reference proteome</keyword>
<organism evidence="8 9">
    <name type="scientific">Shewanella violacea (strain JCM 10179 / CIP 106290 / LMG 19151 / DSS12)</name>
    <dbReference type="NCBI Taxonomy" id="637905"/>
    <lineage>
        <taxon>Bacteria</taxon>
        <taxon>Pseudomonadati</taxon>
        <taxon>Pseudomonadota</taxon>
        <taxon>Gammaproteobacteria</taxon>
        <taxon>Alteromonadales</taxon>
        <taxon>Shewanellaceae</taxon>
        <taxon>Shewanella</taxon>
    </lineage>
</organism>
<proteinExistence type="predicted"/>
<name>D4ZHC6_SHEVD</name>
<evidence type="ECO:0000256" key="6">
    <source>
        <dbReference type="SAM" id="Phobius"/>
    </source>
</evidence>
<comment type="subcellular location">
    <subcellularLocation>
        <location evidence="1">Cell membrane</location>
        <topology evidence="1">Multi-pass membrane protein</topology>
    </subcellularLocation>
</comment>
<dbReference type="KEGG" id="svo:SVI_1104"/>
<dbReference type="Proteomes" id="UP000002350">
    <property type="component" value="Chromosome"/>
</dbReference>
<dbReference type="InterPro" id="IPR018076">
    <property type="entry name" value="T2SS_GspF_dom"/>
</dbReference>
<evidence type="ECO:0000259" key="7">
    <source>
        <dbReference type="Pfam" id="PF00482"/>
    </source>
</evidence>
<keyword evidence="5 6" id="KW-0472">Membrane</keyword>
<protein>
    <submittedName>
        <fullName evidence="8">Flp pilus assembly protein TadC</fullName>
    </submittedName>
</protein>
<keyword evidence="2" id="KW-1003">Cell membrane</keyword>
<dbReference type="PANTHER" id="PTHR35007">
    <property type="entry name" value="INTEGRAL MEMBRANE PROTEIN-RELATED"/>
    <property type="match status" value="1"/>
</dbReference>
<keyword evidence="3 6" id="KW-0812">Transmembrane</keyword>
<evidence type="ECO:0000256" key="1">
    <source>
        <dbReference type="ARBA" id="ARBA00004651"/>
    </source>
</evidence>
<evidence type="ECO:0000313" key="8">
    <source>
        <dbReference type="EMBL" id="BAJ01075.1"/>
    </source>
</evidence>
<dbReference type="STRING" id="637905.SVI_1104"/>
<accession>D4ZHC6</accession>
<dbReference type="PANTHER" id="PTHR35007:SF2">
    <property type="entry name" value="PILUS ASSEMBLE PROTEIN"/>
    <property type="match status" value="1"/>
</dbReference>
<keyword evidence="4 6" id="KW-1133">Transmembrane helix</keyword>
<reference evidence="9" key="1">
    <citation type="journal article" date="2010" name="Mol. Biosyst.">
        <title>Complete genome sequence and comparative analysis of Shewanella violacea, a psychrophilic and piezophilic bacterium from deep sea floor sediments.</title>
        <authorList>
            <person name="Aono E."/>
            <person name="Baba T."/>
            <person name="Ara T."/>
            <person name="Nishi T."/>
            <person name="Nakamichi T."/>
            <person name="Inamoto E."/>
            <person name="Toyonaga H."/>
            <person name="Hasegawa M."/>
            <person name="Takai Y."/>
            <person name="Okumura Y."/>
            <person name="Baba M."/>
            <person name="Tomita M."/>
            <person name="Kato C."/>
            <person name="Oshima T."/>
            <person name="Nakasone K."/>
            <person name="Mori H."/>
        </authorList>
    </citation>
    <scope>NUCLEOTIDE SEQUENCE [LARGE SCALE GENOMIC DNA]</scope>
    <source>
        <strain evidence="9">JCM 10179 / CIP 106290 / LMG 19151 / DSS12</strain>
    </source>
</reference>
<evidence type="ECO:0000256" key="5">
    <source>
        <dbReference type="ARBA" id="ARBA00023136"/>
    </source>
</evidence>
<evidence type="ECO:0000313" key="9">
    <source>
        <dbReference type="Proteomes" id="UP000002350"/>
    </source>
</evidence>